<feature type="compositionally biased region" description="Basic and acidic residues" evidence="2">
    <location>
        <begin position="1970"/>
        <end position="1979"/>
    </location>
</feature>
<dbReference type="PROSITE" id="PS50076">
    <property type="entry name" value="DNAJ_2"/>
    <property type="match status" value="1"/>
</dbReference>
<evidence type="ECO:0000313" key="4">
    <source>
        <dbReference type="EMBL" id="KAH0881542.1"/>
    </source>
</evidence>
<keyword evidence="1" id="KW-0175">Coiled coil</keyword>
<feature type="compositionally biased region" description="Low complexity" evidence="2">
    <location>
        <begin position="1347"/>
        <end position="1356"/>
    </location>
</feature>
<feature type="region of interest" description="Disordered" evidence="2">
    <location>
        <begin position="361"/>
        <end position="383"/>
    </location>
</feature>
<dbReference type="PRINTS" id="PR00625">
    <property type="entry name" value="JDOMAIN"/>
</dbReference>
<dbReference type="InterPro" id="IPR012474">
    <property type="entry name" value="Frigida"/>
</dbReference>
<feature type="compositionally biased region" description="Basic residues" evidence="2">
    <location>
        <begin position="1435"/>
        <end position="1445"/>
    </location>
</feature>
<feature type="compositionally biased region" description="Basic and acidic residues" evidence="2">
    <location>
        <begin position="1465"/>
        <end position="1494"/>
    </location>
</feature>
<evidence type="ECO:0000256" key="2">
    <source>
        <dbReference type="SAM" id="MobiDB-lite"/>
    </source>
</evidence>
<feature type="compositionally biased region" description="Polar residues" evidence="2">
    <location>
        <begin position="1985"/>
        <end position="1994"/>
    </location>
</feature>
<dbReference type="PANTHER" id="PTHR45089:SF41">
    <property type="entry name" value="DNAJ HEAT SHOCK N-TERMINAL DOMAIN-CONTAINING PROTEIN"/>
    <property type="match status" value="1"/>
</dbReference>
<organism evidence="4 5">
    <name type="scientific">Brassica napus</name>
    <name type="common">Rape</name>
    <dbReference type="NCBI Taxonomy" id="3708"/>
    <lineage>
        <taxon>Eukaryota</taxon>
        <taxon>Viridiplantae</taxon>
        <taxon>Streptophyta</taxon>
        <taxon>Embryophyta</taxon>
        <taxon>Tracheophyta</taxon>
        <taxon>Spermatophyta</taxon>
        <taxon>Magnoliopsida</taxon>
        <taxon>eudicotyledons</taxon>
        <taxon>Gunneridae</taxon>
        <taxon>Pentapetalae</taxon>
        <taxon>rosids</taxon>
        <taxon>malvids</taxon>
        <taxon>Brassicales</taxon>
        <taxon>Brassicaceae</taxon>
        <taxon>Brassiceae</taxon>
        <taxon>Brassica</taxon>
    </lineage>
</organism>
<dbReference type="InterPro" id="IPR036869">
    <property type="entry name" value="J_dom_sf"/>
</dbReference>
<sequence>MDKAASHEELITEKLDKSLRGGASEMLFSITQLRGIQKHSKMVEANLKSRSKALELKEKELQTLSSDLEQKVETFEKEKTEAGDMKKLVGECAEELRLKRNELTEIGRLCSETSKKKCELAVTFEKVKECEKRFKMKSLELASKEKDLRGVRESIEVSDSELEVKQKMVQSLHDEIDSKSKESREIKRVIEQQTSELVVMQKQLDSIRSSCEMEERDKEKELDLLKNQIESEEKKLLQLKREKEVVTGIKKKDLELTLSKIEESSQQLADVNHQLESQRRQLEMQSVEQVSKRMEFESLRESSKRLVCDLEVKEKRLQELNNLIKISGEQLNLKSKELGEIERELKLKRRLRQMSTVLVTREKRPVSDSSQQNAEEDTEPIDTLMPDGISASLTRHEVSGVLRATPNPAGFVLEQVQDGIRQGSTFQDTFLETLVLIFEELVKIQGPDESQLLQLQATEVATLWKERITIEAPKSTLEALAFLLFIIAYGLKTLINEEETAFLVSSIAHYGQAPRLFGYLSLNPKIREFVEELIKKSLYIPAVRLICLFNLDKEDKEVPFSPSELLKKEITTFRRSALENRSTESSQAKERDGGRLRAILELVADYKLKIDLPGDLIAKLMVEGERSAPVAHCSVIHVASSSNPRAGLKKKQLGQTKTVLVQLCQLMLSPSNSEHPPMKSKELDLLKNQIESEEKKLSQLKREMEEVADLRKKDLELNLSKIEESGQQLADVNEQLDLKSKELEEIERELKLKRYLREMNTVFVKREKQPISDSRQQNAEEETEPIDTFTLHGISASLLRHEISSLLRDTPNPAEFVLEQLLQLQAAEVAALWKEKIAIKAPRSSLEALAFLMSIMAFGLKTLINEEEAALLAWSIAQYEQAPMLFEYLSISLTIREVVEELIKKSEYISAVRLICLFKLDKEVSFSPSELLKKEIISFRGSALENRSNESSQAKEKDDGRLRAILELVADYQIGIDLPGDLIAKLMVQGERSAPVVRFSVEHDTSSSTSQAELKKKQLGGTETVLVRHTGVDEENLGKLTYLSLSPFFILIKDKLSGSIYRLCNGFVIGVSGLNPLSPPRSQPSFESYEGCVHCSQFLSLKWDSRVFERFVAAMDCNKEEATRAINLAEAKMKGGDFVGAHKLIMKARRLFPELENIQKLLAVCDVHSSADKKIKGLDDWYGILQVQPSADSDTIKKQYRKLCLLLHPDKNKFPGAEAAFKLVGEANRWLSDQSKRSQYDVRYRSHSLFASKESNANANSLRNSSSANAAAVNIASGLTFWTCCRSCGHRYKYLKVYMNQLMHCSSCQKSYTACNIGSDGVSFSGSTAGVKQFQDQGISRQHPSTGAESGSSAAEMDQNGTVGGKLNKRNRKKQKRGSKPESEAEGGRPQKGETVTNNSVEVPKPDVLKRQPEVKEPETSAAAEMNKNGTVGKKPNKRSQKKQKREAGDKKPKKDEGCTESEAEGGRPHKGETKGAEIPKPDILKPQPEEKEPQASAGKSVPDLSAQKTNQTARKKRKAVEESSMSFEVDGSDAAVNETHTDESNKRKFSRKKPQVSYAEKRGNGDSVIPPTKKMKSGCEVESDVNTKQTDENNTSPELADKGKAKESEDSGKKNILSAKNKEIESCDRNGEDEALSSKMGEVENGHRASENGNTLDIPDPEFNVFEDERKPENFAVNQVWSTCDSRDGMPRRYARVRKVLSSDFKLRVTYLKPVQENNDESIPVTWGKFNNGETKDVENRSIFSGQMLHSVCNRVVSIYPRKGEIWAMFSDWDEESSTLENHELPYKYDFVEIVNDFKEEAGIGAAYLGKVKGFVSLFQREAKNTVCQVQFAPERMLRFSHKVPAVKMTGMEKEGVPAGSYELDPTALPKDIFQAEAVNVEMDSETMKGKADSPDPEAPETEVNAKPVPEIVPSPPRKRQKSDDDGGCSNRDKVCSTSVSIGKGEATKANDSSSSQVSKKSTPNGSRKNGEASDAFKLRKSPRLQTNASQQIEETKSAKQGDKMKTPKTTDKGLVTVSLGINKSSKGIQQQVESQVGEGSKKRGRNGESKQNDLRAQLDGSTNKSLETTPVSSSCKTPQRNAFDFNNERSVDKFRRDQIWAIYSDDKGMPTEYVKVKKVETKPEVVLHVAHMELCPPSTEPVTRSVSCGEFKMETGKPKTLPLTSFSHRVKPFDGKQKIVRVYPRKGDIWALRKSCDSTKAEHDIVEVVEGYCEGKSIKAMALTAKGFSSIYTRKHGSHVSSLVVPKAEMSRFSHQIPAVKQEKRATRVAEGGYWELDPAAIPPPTTIVID</sequence>
<dbReference type="EMBL" id="JAGKQM010000015">
    <property type="protein sequence ID" value="KAH0881542.1"/>
    <property type="molecule type" value="Genomic_DNA"/>
</dbReference>
<feature type="coiled-coil region" evidence="1">
    <location>
        <begin position="51"/>
        <end position="78"/>
    </location>
</feature>
<feature type="coiled-coil region" evidence="1">
    <location>
        <begin position="683"/>
        <end position="753"/>
    </location>
</feature>
<evidence type="ECO:0000313" key="5">
    <source>
        <dbReference type="Proteomes" id="UP000824890"/>
    </source>
</evidence>
<feature type="compositionally biased region" description="Basic and acidic residues" evidence="2">
    <location>
        <begin position="2041"/>
        <end position="2055"/>
    </location>
</feature>
<name>A0ABQ7ZNB7_BRANA</name>
<reference evidence="4 5" key="1">
    <citation type="submission" date="2021-05" db="EMBL/GenBank/DDBJ databases">
        <title>Genome Assembly of Synthetic Allotetraploid Brassica napus Reveals Homoeologous Exchanges between Subgenomes.</title>
        <authorList>
            <person name="Davis J.T."/>
        </authorList>
    </citation>
    <scope>NUCLEOTIDE SEQUENCE [LARGE SCALE GENOMIC DNA]</scope>
    <source>
        <strain evidence="5">cv. Da-Ae</strain>
        <tissue evidence="4">Seedling</tissue>
    </source>
</reference>
<feature type="compositionally biased region" description="Basic and acidic residues" evidence="2">
    <location>
        <begin position="1600"/>
        <end position="1614"/>
    </location>
</feature>
<feature type="compositionally biased region" description="Basic and acidic residues" evidence="2">
    <location>
        <begin position="1404"/>
        <end position="1419"/>
    </location>
</feature>
<dbReference type="InterPro" id="IPR001623">
    <property type="entry name" value="DnaJ_domain"/>
</dbReference>
<dbReference type="Pfam" id="PF11926">
    <property type="entry name" value="DUF3444"/>
    <property type="match status" value="2"/>
</dbReference>
<dbReference type="SMART" id="SM00271">
    <property type="entry name" value="DnaJ"/>
    <property type="match status" value="1"/>
</dbReference>
<feature type="region of interest" description="Disordered" evidence="2">
    <location>
        <begin position="1884"/>
        <end position="2083"/>
    </location>
</feature>
<feature type="compositionally biased region" description="Basic and acidic residues" evidence="2">
    <location>
        <begin position="1379"/>
        <end position="1392"/>
    </location>
</feature>
<feature type="compositionally biased region" description="Basic and acidic residues" evidence="2">
    <location>
        <begin position="1995"/>
        <end position="2013"/>
    </location>
</feature>
<feature type="compositionally biased region" description="Basic and acidic residues" evidence="2">
    <location>
        <begin position="1446"/>
        <end position="1458"/>
    </location>
</feature>
<comment type="caution">
    <text evidence="4">The sequence shown here is derived from an EMBL/GenBank/DDBJ whole genome shotgun (WGS) entry which is preliminary data.</text>
</comment>
<evidence type="ECO:0000259" key="3">
    <source>
        <dbReference type="PROSITE" id="PS50076"/>
    </source>
</evidence>
<dbReference type="Pfam" id="PF00226">
    <property type="entry name" value="DnaJ"/>
    <property type="match status" value="1"/>
</dbReference>
<dbReference type="Proteomes" id="UP000824890">
    <property type="component" value="Unassembled WGS sequence"/>
</dbReference>
<feature type="compositionally biased region" description="Polar residues" evidence="2">
    <location>
        <begin position="2021"/>
        <end position="2036"/>
    </location>
</feature>
<feature type="region of interest" description="Disordered" evidence="2">
    <location>
        <begin position="1334"/>
        <end position="1636"/>
    </location>
</feature>
<dbReference type="InterPro" id="IPR056988">
    <property type="entry name" value="Zn_ribbon_pln"/>
</dbReference>
<evidence type="ECO:0000256" key="1">
    <source>
        <dbReference type="SAM" id="Coils"/>
    </source>
</evidence>
<dbReference type="Pfam" id="PF23551">
    <property type="entry name" value="Zn_ribbon_20"/>
    <property type="match status" value="1"/>
</dbReference>
<dbReference type="InterPro" id="IPR024593">
    <property type="entry name" value="DUF3444"/>
</dbReference>
<feature type="compositionally biased region" description="Low complexity" evidence="2">
    <location>
        <begin position="1954"/>
        <end position="1963"/>
    </location>
</feature>
<feature type="coiled-coil region" evidence="1">
    <location>
        <begin position="208"/>
        <end position="330"/>
    </location>
</feature>
<feature type="compositionally biased region" description="Polar residues" evidence="2">
    <location>
        <begin position="1334"/>
        <end position="1345"/>
    </location>
</feature>
<protein>
    <recommendedName>
        <fullName evidence="3">J domain-containing protein</fullName>
    </recommendedName>
</protein>
<gene>
    <name evidence="4" type="ORF">HID58_068936</name>
</gene>
<feature type="compositionally biased region" description="Polar residues" evidence="2">
    <location>
        <begin position="2061"/>
        <end position="2082"/>
    </location>
</feature>
<dbReference type="SUPFAM" id="SSF46565">
    <property type="entry name" value="Chaperone J-domain"/>
    <property type="match status" value="1"/>
</dbReference>
<proteinExistence type="predicted"/>
<feature type="compositionally biased region" description="Basic and acidic residues" evidence="2">
    <location>
        <begin position="1621"/>
        <end position="1633"/>
    </location>
</feature>
<dbReference type="CDD" id="cd06257">
    <property type="entry name" value="DnaJ"/>
    <property type="match status" value="1"/>
</dbReference>
<dbReference type="Pfam" id="PF07899">
    <property type="entry name" value="Frigida"/>
    <property type="match status" value="2"/>
</dbReference>
<dbReference type="Gene3D" id="1.10.287.110">
    <property type="entry name" value="DnaJ domain"/>
    <property type="match status" value="1"/>
</dbReference>
<feature type="compositionally biased region" description="Polar residues" evidence="2">
    <location>
        <begin position="1585"/>
        <end position="1598"/>
    </location>
</feature>
<feature type="domain" description="J" evidence="3">
    <location>
        <begin position="1180"/>
        <end position="1244"/>
    </location>
</feature>
<accession>A0ABQ7ZNB7</accession>
<keyword evidence="5" id="KW-1185">Reference proteome</keyword>
<dbReference type="PANTHER" id="PTHR45089">
    <property type="entry name" value="DNAJ HEAT SHOCK AMINO-TERMINAL DOMAIN PROTEIN-RELATED"/>
    <property type="match status" value="1"/>
</dbReference>
<feature type="compositionally biased region" description="Basic residues" evidence="2">
    <location>
        <begin position="1367"/>
        <end position="1378"/>
    </location>
</feature>